<organism evidence="1 2">
    <name type="scientific">Patiriisocius marinistellae</name>
    <dbReference type="NCBI Taxonomy" id="2494560"/>
    <lineage>
        <taxon>Bacteria</taxon>
        <taxon>Pseudomonadati</taxon>
        <taxon>Bacteroidota</taxon>
        <taxon>Flavobacteriia</taxon>
        <taxon>Flavobacteriales</taxon>
        <taxon>Flavobacteriaceae</taxon>
        <taxon>Patiriisocius</taxon>
    </lineage>
</organism>
<gene>
    <name evidence="1" type="ORF">ULMS_16770</name>
</gene>
<name>A0A5J4G0V1_9FLAO</name>
<comment type="caution">
    <text evidence="1">The sequence shown here is derived from an EMBL/GenBank/DDBJ whole genome shotgun (WGS) entry which is preliminary data.</text>
</comment>
<dbReference type="EMBL" id="BKCF01000002">
    <property type="protein sequence ID" value="GEQ86169.1"/>
    <property type="molecule type" value="Genomic_DNA"/>
</dbReference>
<dbReference type="RefSeq" id="WP_151894095.1">
    <property type="nucleotide sequence ID" value="NZ_BKCF01000002.1"/>
</dbReference>
<reference evidence="1 2" key="1">
    <citation type="submission" date="2019-08" db="EMBL/GenBank/DDBJ databases">
        <title>Ulvibacter marinistellae sp. nov., isolated from a starfish, Patiria pectinifera.</title>
        <authorList>
            <person name="Kawano K."/>
            <person name="Ushijima N."/>
            <person name="Kihara M."/>
            <person name="Itoh H."/>
        </authorList>
    </citation>
    <scope>NUCLEOTIDE SEQUENCE [LARGE SCALE GENOMIC DNA]</scope>
    <source>
        <strain evidence="1 2">KK4</strain>
    </source>
</reference>
<evidence type="ECO:0000313" key="2">
    <source>
        <dbReference type="Proteomes" id="UP000326994"/>
    </source>
</evidence>
<dbReference type="OrthoDB" id="1411058at2"/>
<evidence type="ECO:0008006" key="3">
    <source>
        <dbReference type="Google" id="ProtNLM"/>
    </source>
</evidence>
<keyword evidence="2" id="KW-1185">Reference proteome</keyword>
<accession>A0A5J4G0V1</accession>
<evidence type="ECO:0000313" key="1">
    <source>
        <dbReference type="EMBL" id="GEQ86169.1"/>
    </source>
</evidence>
<sequence>MEKSTFEAISEELNTLYENIKAEVIVGELEKNSEAIATDFIIQNKSTFSRPYRRDILNIDSLINTEKITLNLSRNGIYDTLPEGFFHKPQAKQDAEDYLAKRKQFQEQEQEARTFFSPIENEFFYQKFQIEKKERELLNDFYNLNDNFLIEFWDLDTSIPSEYRLKLIKLLPYNYKIAGNFELTRRCLEEILNVPVLFKEMYSNSQEKKKNNSRSNQLILGVDTILDSENNAIFYPELNVTIGSIPTDKIDDFISKDGVRKFIILFFEYFIPIEIQVIIKFTVNNEEGFLLNKENAPIMGISTQI</sequence>
<proteinExistence type="predicted"/>
<dbReference type="Proteomes" id="UP000326994">
    <property type="component" value="Unassembled WGS sequence"/>
</dbReference>
<protein>
    <recommendedName>
        <fullName evidence="3">Type VI secretion, VasB, ImpH, VC_A0111</fullName>
    </recommendedName>
</protein>
<dbReference type="AlphaFoldDB" id="A0A5J4G0V1"/>